<sequence length="99" mass="11791">MDMRTKEKLHEEMGSLKHDWQTKKLIRVEDLSFVIQNLLTNKFVVEINENMYDIAFGIKRKKIAYGWSSSPSPHLKSFEIIEKAFREGKWFIIEDEDNV</sequence>
<reference evidence="1 2" key="1">
    <citation type="submission" date="2020-09" db="EMBL/GenBank/DDBJ databases">
        <title>Characterization of Paenibacillus peoriae strain ZF390 with broad-spectrum antimicrobial activity as a potential biocontrol agent.</title>
        <authorList>
            <person name="Li L."/>
            <person name="Zhao Y."/>
            <person name="Li B."/>
            <person name="Xie X."/>
        </authorList>
    </citation>
    <scope>NUCLEOTIDE SEQUENCE [LARGE SCALE GENOMIC DNA]</scope>
    <source>
        <strain evidence="1 2">ZF390</strain>
    </source>
</reference>
<name>A0A7H0Y2Q4_9BACL</name>
<dbReference type="RefSeq" id="WP_190297264.1">
    <property type="nucleotide sequence ID" value="NZ_CP061172.1"/>
</dbReference>
<evidence type="ECO:0000313" key="2">
    <source>
        <dbReference type="Proteomes" id="UP000516384"/>
    </source>
</evidence>
<accession>A0A7H0Y2Q4</accession>
<dbReference type="EMBL" id="CP061172">
    <property type="protein sequence ID" value="QNR65362.1"/>
    <property type="molecule type" value="Genomic_DNA"/>
</dbReference>
<dbReference type="AlphaFoldDB" id="A0A7H0Y2Q4"/>
<organism evidence="1 2">
    <name type="scientific">Paenibacillus peoriae</name>
    <dbReference type="NCBI Taxonomy" id="59893"/>
    <lineage>
        <taxon>Bacteria</taxon>
        <taxon>Bacillati</taxon>
        <taxon>Bacillota</taxon>
        <taxon>Bacilli</taxon>
        <taxon>Bacillales</taxon>
        <taxon>Paenibacillaceae</taxon>
        <taxon>Paenibacillus</taxon>
    </lineage>
</organism>
<gene>
    <name evidence="1" type="ORF">IAQ67_15820</name>
</gene>
<proteinExistence type="predicted"/>
<dbReference type="Proteomes" id="UP000516384">
    <property type="component" value="Chromosome"/>
</dbReference>
<protein>
    <submittedName>
        <fullName evidence="1">Uncharacterized protein</fullName>
    </submittedName>
</protein>
<evidence type="ECO:0000313" key="1">
    <source>
        <dbReference type="EMBL" id="QNR65362.1"/>
    </source>
</evidence>